<accession>A0ACC3SXS5</accession>
<comment type="caution">
    <text evidence="1">The sequence shown here is derived from an EMBL/GenBank/DDBJ whole genome shotgun (WGS) entry which is preliminary data.</text>
</comment>
<keyword evidence="2" id="KW-1185">Reference proteome</keyword>
<dbReference type="EMBL" id="MU971388">
    <property type="protein sequence ID" value="KAK9236417.1"/>
    <property type="molecule type" value="Genomic_DNA"/>
</dbReference>
<gene>
    <name evidence="1" type="ORF">V1525DRAFT_389492</name>
</gene>
<evidence type="ECO:0000313" key="1">
    <source>
        <dbReference type="EMBL" id="KAK9236417.1"/>
    </source>
</evidence>
<organism evidence="1 2">
    <name type="scientific">Lipomyces kononenkoae</name>
    <name type="common">Yeast</name>
    <dbReference type="NCBI Taxonomy" id="34357"/>
    <lineage>
        <taxon>Eukaryota</taxon>
        <taxon>Fungi</taxon>
        <taxon>Dikarya</taxon>
        <taxon>Ascomycota</taxon>
        <taxon>Saccharomycotina</taxon>
        <taxon>Lipomycetes</taxon>
        <taxon>Lipomycetales</taxon>
        <taxon>Lipomycetaceae</taxon>
        <taxon>Lipomyces</taxon>
    </lineage>
</organism>
<dbReference type="Proteomes" id="UP001433508">
    <property type="component" value="Unassembled WGS sequence"/>
</dbReference>
<proteinExistence type="predicted"/>
<evidence type="ECO:0000313" key="2">
    <source>
        <dbReference type="Proteomes" id="UP001433508"/>
    </source>
</evidence>
<sequence length="213" mass="24842">MLSYHFIRFFKFFAGSLPGQVLDRVAHEEHNMLELVRCGDLSDDVLDDDDLEYIDHFNDLNDMGVNLRYGGGHSGGNQFSSCVDEEESANPMSLPSHRAYIQNGICAKRDSNVVRSSGQVRLYTPERYPQYLWYYYTPIRQRRGSSLLESYCHIVPRYQWPRMHELTCPKRRKCEARIMRRSPIDRTILQAITEVNVPTEFDNAVKCCEGQYQ</sequence>
<name>A0ACC3SXS5_LIPKO</name>
<protein>
    <submittedName>
        <fullName evidence="1">Uncharacterized protein</fullName>
    </submittedName>
</protein>
<reference evidence="2" key="1">
    <citation type="journal article" date="2024" name="Front. Bioeng. Biotechnol.">
        <title>Genome-scale model development and genomic sequencing of the oleaginous clade Lipomyces.</title>
        <authorList>
            <person name="Czajka J.J."/>
            <person name="Han Y."/>
            <person name="Kim J."/>
            <person name="Mondo S.J."/>
            <person name="Hofstad B.A."/>
            <person name="Robles A."/>
            <person name="Haridas S."/>
            <person name="Riley R."/>
            <person name="LaButti K."/>
            <person name="Pangilinan J."/>
            <person name="Andreopoulos W."/>
            <person name="Lipzen A."/>
            <person name="Yan J."/>
            <person name="Wang M."/>
            <person name="Ng V."/>
            <person name="Grigoriev I.V."/>
            <person name="Spatafora J.W."/>
            <person name="Magnuson J.K."/>
            <person name="Baker S.E."/>
            <person name="Pomraning K.R."/>
        </authorList>
    </citation>
    <scope>NUCLEOTIDE SEQUENCE [LARGE SCALE GENOMIC DNA]</scope>
    <source>
        <strain evidence="2">CBS 7786</strain>
    </source>
</reference>